<dbReference type="EMBL" id="QKRW01000008">
    <property type="protein sequence ID" value="RAL65982.1"/>
    <property type="molecule type" value="Genomic_DNA"/>
</dbReference>
<evidence type="ECO:0000313" key="1">
    <source>
        <dbReference type="EMBL" id="RAL65982.1"/>
    </source>
</evidence>
<sequence length="157" mass="17629">MSTQANNELFIREWTTTGVNNPGASLNHLPASFLFTNAWTVEHDLFDDFENFDIADWNNHVGDNHMAPLSSDEFNFANAPNWNYNPDNTTNAPLDQFMNFPNFAPPEPNTNPSDAYPQGFCDALNLFAPVSNMIVGQEFVPAEVDSSIASIERQQFH</sequence>
<dbReference type="Proteomes" id="UP000249056">
    <property type="component" value="Unassembled WGS sequence"/>
</dbReference>
<dbReference type="OrthoDB" id="3538117at2759"/>
<reference evidence="1 2" key="1">
    <citation type="submission" date="2018-06" db="EMBL/GenBank/DDBJ databases">
        <title>Genome Sequence of the Brown Rot Fungal Pathogen Monilinia fructigena.</title>
        <authorList>
            <person name="Landi L."/>
            <person name="De Miccolis Angelini R.M."/>
            <person name="Pollastro S."/>
            <person name="Abate D."/>
            <person name="Faretra F."/>
            <person name="Romanazzi G."/>
        </authorList>
    </citation>
    <scope>NUCLEOTIDE SEQUENCE [LARGE SCALE GENOMIC DNA]</scope>
    <source>
        <strain evidence="1 2">Mfrg269</strain>
    </source>
</reference>
<gene>
    <name evidence="1" type="ORF">DID88_005643</name>
</gene>
<protein>
    <submittedName>
        <fullName evidence="1">Uncharacterized protein</fullName>
    </submittedName>
</protein>
<keyword evidence="2" id="KW-1185">Reference proteome</keyword>
<organism evidence="1 2">
    <name type="scientific">Monilinia fructigena</name>
    <dbReference type="NCBI Taxonomy" id="38457"/>
    <lineage>
        <taxon>Eukaryota</taxon>
        <taxon>Fungi</taxon>
        <taxon>Dikarya</taxon>
        <taxon>Ascomycota</taxon>
        <taxon>Pezizomycotina</taxon>
        <taxon>Leotiomycetes</taxon>
        <taxon>Helotiales</taxon>
        <taxon>Sclerotiniaceae</taxon>
        <taxon>Monilinia</taxon>
    </lineage>
</organism>
<accession>A0A395J0F8</accession>
<proteinExistence type="predicted"/>
<name>A0A395J0F8_9HELO</name>
<evidence type="ECO:0000313" key="2">
    <source>
        <dbReference type="Proteomes" id="UP000249056"/>
    </source>
</evidence>
<comment type="caution">
    <text evidence="1">The sequence shown here is derived from an EMBL/GenBank/DDBJ whole genome shotgun (WGS) entry which is preliminary data.</text>
</comment>
<dbReference type="AlphaFoldDB" id="A0A395J0F8"/>